<keyword evidence="3 7" id="KW-0479">Metal-binding</keyword>
<evidence type="ECO:0000256" key="3">
    <source>
        <dbReference type="ARBA" id="ARBA00022723"/>
    </source>
</evidence>
<dbReference type="AlphaFoldDB" id="A0A1M4T6U1"/>
<reference evidence="9 10" key="1">
    <citation type="submission" date="2016-11" db="EMBL/GenBank/DDBJ databases">
        <authorList>
            <person name="Jaros S."/>
            <person name="Januszkiewicz K."/>
            <person name="Wedrychowicz H."/>
        </authorList>
    </citation>
    <scope>NUCLEOTIDE SEQUENCE [LARGE SCALE GENOMIC DNA]</scope>
    <source>
        <strain evidence="9 10">DSM 26910</strain>
    </source>
</reference>
<keyword evidence="6 7" id="KW-0482">Metalloprotease</keyword>
<accession>A0A1M4T6U1</accession>
<proteinExistence type="inferred from homology"/>
<evidence type="ECO:0000313" key="9">
    <source>
        <dbReference type="EMBL" id="SHE40171.1"/>
    </source>
</evidence>
<dbReference type="GO" id="GO:0004180">
    <property type="term" value="F:carboxypeptidase activity"/>
    <property type="evidence" value="ECO:0007669"/>
    <property type="project" value="TreeGrafter"/>
</dbReference>
<dbReference type="EMBL" id="FQUM01000001">
    <property type="protein sequence ID" value="SHE40171.1"/>
    <property type="molecule type" value="Genomic_DNA"/>
</dbReference>
<evidence type="ECO:0000256" key="7">
    <source>
        <dbReference type="RuleBase" id="RU003435"/>
    </source>
</evidence>
<sequence>MKRSFILICAFGAVMFSCQNQKKESQADMDNPFFTEWTTPYGVPPFDEIKIEHYLPAIKEGIKQREAEVETIVANTSEPTFENTILALDKSGELLNKVTGTFYPLNSANTSDEMQAVAREVSPLMTQHRDNVSMNPGLFKKIESVYNRRNELGLDKEQMRATEKYYDDFVRNGASLSAEDQTKLRELNEELSKLSLHFGENLLAETNRNFKLVVDKEEDLAGLPDDVIARAAEDAKSFGEDGKWAFTLAKPSMLPFLQYADNRDLREKLYRGYFMRGNNDNEFDNKEIIQKIVKLRDQRAKLLGFKNHAAYVIDVNMAKTPEAVYEFLMQLWDPAMEMAKHDLKEMQAIIDKEGGDFKLASWDWWYYIEKLRKQKFDLDEAELKPYFSLDNAKKGIFYVVEKLYGLKFEKRDWPTYNKEAEVYEVLEADGSKLGVLYMDFHPRDGKRVGAWSTQFRNATYRNGERVPTIGTIVMNFTRPAGDTPALLSFDEVSTFFHEFGHALHGLFADGPYDRTAGSVPRDFVELPSQIMENWAAEPEVMKVYATHYQTGEPIPDELIKKLEMSGTFNQGFQTGEFVAAALLDMDFHTTENPVIEDVRAFEKASMDHIGLIEEILPRYRSTYFAHIFSGGYSAGYYVYYWAGVLDSDAFYAFKETGDLFNPELAAKFRTLLEKCGADDGMTVYENFRGKAPSIDPFLMKKGLK</sequence>
<dbReference type="Gene3D" id="1.10.1370.10">
    <property type="entry name" value="Neurolysin, domain 3"/>
    <property type="match status" value="1"/>
</dbReference>
<comment type="cofactor">
    <cofactor evidence="7">
        <name>Zn(2+)</name>
        <dbReference type="ChEBI" id="CHEBI:29105"/>
    </cofactor>
    <text evidence="7">Binds 1 zinc ion.</text>
</comment>
<dbReference type="STRING" id="1484053.SAMN05444274_101273"/>
<keyword evidence="2 7" id="KW-0645">Protease</keyword>
<dbReference type="Proteomes" id="UP000184164">
    <property type="component" value="Unassembled WGS sequence"/>
</dbReference>
<dbReference type="GO" id="GO:0046872">
    <property type="term" value="F:metal ion binding"/>
    <property type="evidence" value="ECO:0007669"/>
    <property type="project" value="UniProtKB-UniRule"/>
</dbReference>
<evidence type="ECO:0000256" key="4">
    <source>
        <dbReference type="ARBA" id="ARBA00022801"/>
    </source>
</evidence>
<evidence type="ECO:0000256" key="6">
    <source>
        <dbReference type="ARBA" id="ARBA00023049"/>
    </source>
</evidence>
<evidence type="ECO:0000259" key="8">
    <source>
        <dbReference type="Pfam" id="PF01432"/>
    </source>
</evidence>
<dbReference type="RefSeq" id="WP_072998860.1">
    <property type="nucleotide sequence ID" value="NZ_FQUM01000001.1"/>
</dbReference>
<dbReference type="CDD" id="cd06456">
    <property type="entry name" value="M3A_DCP"/>
    <property type="match status" value="1"/>
</dbReference>
<dbReference type="InterPro" id="IPR045090">
    <property type="entry name" value="Pept_M3A_M3B"/>
</dbReference>
<gene>
    <name evidence="9" type="ORF">SAMN05444274_101273</name>
</gene>
<dbReference type="Pfam" id="PF01432">
    <property type="entry name" value="Peptidase_M3"/>
    <property type="match status" value="1"/>
</dbReference>
<dbReference type="GO" id="GO:0005829">
    <property type="term" value="C:cytosol"/>
    <property type="evidence" value="ECO:0007669"/>
    <property type="project" value="TreeGrafter"/>
</dbReference>
<dbReference type="PROSITE" id="PS51257">
    <property type="entry name" value="PROKAR_LIPOPROTEIN"/>
    <property type="match status" value="1"/>
</dbReference>
<dbReference type="FunFam" id="3.40.390.10:FF:000009">
    <property type="entry name" value="Oligopeptidase A"/>
    <property type="match status" value="1"/>
</dbReference>
<comment type="similarity">
    <text evidence="1 7">Belongs to the peptidase M3 family.</text>
</comment>
<dbReference type="InterPro" id="IPR034005">
    <property type="entry name" value="M3A_DCP"/>
</dbReference>
<dbReference type="InterPro" id="IPR024079">
    <property type="entry name" value="MetalloPept_cat_dom_sf"/>
</dbReference>
<dbReference type="InterPro" id="IPR024077">
    <property type="entry name" value="Neurolysin/TOP_dom2"/>
</dbReference>
<dbReference type="PANTHER" id="PTHR43660:SF1">
    <property type="entry name" value="DIPEPTIDYL CARBOXYPEPTIDASE"/>
    <property type="match status" value="1"/>
</dbReference>
<keyword evidence="10" id="KW-1185">Reference proteome</keyword>
<evidence type="ECO:0000256" key="1">
    <source>
        <dbReference type="ARBA" id="ARBA00006040"/>
    </source>
</evidence>
<evidence type="ECO:0000256" key="2">
    <source>
        <dbReference type="ARBA" id="ARBA00022670"/>
    </source>
</evidence>
<dbReference type="Gene3D" id="3.40.390.10">
    <property type="entry name" value="Collagenase (Catalytic Domain)"/>
    <property type="match status" value="1"/>
</dbReference>
<protein>
    <submittedName>
        <fullName evidence="9">Peptidyl-dipeptidase Dcp Metallo peptidase. MEROPS family M03A</fullName>
    </submittedName>
</protein>
<keyword evidence="5 7" id="KW-0862">Zinc</keyword>
<dbReference type="SUPFAM" id="SSF55486">
    <property type="entry name" value="Metalloproteases ('zincins'), catalytic domain"/>
    <property type="match status" value="1"/>
</dbReference>
<evidence type="ECO:0000313" key="10">
    <source>
        <dbReference type="Proteomes" id="UP000184164"/>
    </source>
</evidence>
<dbReference type="GO" id="GO:0004222">
    <property type="term" value="F:metalloendopeptidase activity"/>
    <property type="evidence" value="ECO:0007669"/>
    <property type="project" value="InterPro"/>
</dbReference>
<dbReference type="OrthoDB" id="9773538at2"/>
<evidence type="ECO:0000256" key="5">
    <source>
        <dbReference type="ARBA" id="ARBA00022833"/>
    </source>
</evidence>
<feature type="domain" description="Peptidase M3A/M3B catalytic" evidence="8">
    <location>
        <begin position="256"/>
        <end position="702"/>
    </location>
</feature>
<keyword evidence="4 7" id="KW-0378">Hydrolase</keyword>
<dbReference type="InterPro" id="IPR001567">
    <property type="entry name" value="Pept_M3A_M3B_dom"/>
</dbReference>
<name>A0A1M4T6U1_9BACT</name>
<dbReference type="GO" id="GO:0006508">
    <property type="term" value="P:proteolysis"/>
    <property type="evidence" value="ECO:0007669"/>
    <property type="project" value="UniProtKB-KW"/>
</dbReference>
<organism evidence="9 10">
    <name type="scientific">Mariniphaga anaerophila</name>
    <dbReference type="NCBI Taxonomy" id="1484053"/>
    <lineage>
        <taxon>Bacteria</taxon>
        <taxon>Pseudomonadati</taxon>
        <taxon>Bacteroidota</taxon>
        <taxon>Bacteroidia</taxon>
        <taxon>Marinilabiliales</taxon>
        <taxon>Prolixibacteraceae</taxon>
        <taxon>Mariniphaga</taxon>
    </lineage>
</organism>
<dbReference type="PANTHER" id="PTHR43660">
    <property type="entry name" value="DIPEPTIDYL CARBOXYPEPTIDASE"/>
    <property type="match status" value="1"/>
</dbReference>